<evidence type="ECO:0000313" key="1">
    <source>
        <dbReference type="EMBL" id="TDD83499.1"/>
    </source>
</evidence>
<protein>
    <submittedName>
        <fullName evidence="1">Uncharacterized protein</fullName>
    </submittedName>
</protein>
<proteinExistence type="predicted"/>
<sequence>MVALYDLLSADAYRLALMACDRPDVAARAVEEAFKHLGPLLRTEAGQRTTGGACLEGADLRALMHRTVLGLLVRPPGRHASHATETGREGAADPRAWVGRPGLSALQSCCIALGCLRLYTTGQIAEMLDTQDHVVKHAMTDGLRALAQR</sequence>
<dbReference type="AlphaFoldDB" id="A0A4R5BDY1"/>
<reference evidence="1 2" key="1">
    <citation type="submission" date="2019-03" db="EMBL/GenBank/DDBJ databases">
        <title>Draft genome sequences of novel Actinobacteria.</title>
        <authorList>
            <person name="Sahin N."/>
            <person name="Ay H."/>
            <person name="Saygin H."/>
        </authorList>
    </citation>
    <scope>NUCLEOTIDE SEQUENCE [LARGE SCALE GENOMIC DNA]</scope>
    <source>
        <strain evidence="1 2">DSM 45941</strain>
    </source>
</reference>
<keyword evidence="2" id="KW-1185">Reference proteome</keyword>
<comment type="caution">
    <text evidence="1">The sequence shown here is derived from an EMBL/GenBank/DDBJ whole genome shotgun (WGS) entry which is preliminary data.</text>
</comment>
<organism evidence="1 2">
    <name type="scientific">Actinomadura darangshiensis</name>
    <dbReference type="NCBI Taxonomy" id="705336"/>
    <lineage>
        <taxon>Bacteria</taxon>
        <taxon>Bacillati</taxon>
        <taxon>Actinomycetota</taxon>
        <taxon>Actinomycetes</taxon>
        <taxon>Streptosporangiales</taxon>
        <taxon>Thermomonosporaceae</taxon>
        <taxon>Actinomadura</taxon>
    </lineage>
</organism>
<gene>
    <name evidence="1" type="ORF">E1293_14565</name>
</gene>
<name>A0A4R5BDY1_9ACTN</name>
<dbReference type="Proteomes" id="UP000295578">
    <property type="component" value="Unassembled WGS sequence"/>
</dbReference>
<evidence type="ECO:0000313" key="2">
    <source>
        <dbReference type="Proteomes" id="UP000295578"/>
    </source>
</evidence>
<accession>A0A4R5BDY1</accession>
<dbReference type="EMBL" id="SMKY01000053">
    <property type="protein sequence ID" value="TDD83499.1"/>
    <property type="molecule type" value="Genomic_DNA"/>
</dbReference>